<evidence type="ECO:0000313" key="1">
    <source>
        <dbReference type="EMBL" id="MBE8432089.1"/>
    </source>
</evidence>
<protein>
    <submittedName>
        <fullName evidence="1">Chemotaxis protein CheX</fullName>
    </submittedName>
</protein>
<comment type="caution">
    <text evidence="1">The sequence shown here is derived from an EMBL/GenBank/DDBJ whole genome shotgun (WGS) entry which is preliminary data.</text>
</comment>
<gene>
    <name evidence="1" type="ORF">IQB77_20285</name>
</gene>
<reference evidence="1" key="1">
    <citation type="submission" date="2020-10" db="EMBL/GenBank/DDBJ databases">
        <title>New Zealand Leptospira genomics.</title>
        <authorList>
            <person name="Wilkinson D.A."/>
            <person name="Nisa S."/>
            <person name="Moinet M."/>
            <person name="Benschop J."/>
        </authorList>
    </citation>
    <scope>NUCLEOTIDE SEQUENCE</scope>
    <source>
        <strain evidence="1">ESR8</strain>
    </source>
</reference>
<dbReference type="EMBL" id="JADDXF010000263">
    <property type="protein sequence ID" value="MBE8432089.1"/>
    <property type="molecule type" value="Genomic_DNA"/>
</dbReference>
<dbReference type="Proteomes" id="UP000644282">
    <property type="component" value="Unassembled WGS sequence"/>
</dbReference>
<proteinExistence type="predicted"/>
<accession>A0AA40WF11</accession>
<feature type="non-terminal residue" evidence="1">
    <location>
        <position position="23"/>
    </location>
</feature>
<dbReference type="AlphaFoldDB" id="A0AA40WF11"/>
<name>A0AA40WF11_LEPIR</name>
<evidence type="ECO:0000313" key="2">
    <source>
        <dbReference type="Proteomes" id="UP000644282"/>
    </source>
</evidence>
<sequence length="23" mass="2622">MSVSIDPLLDENFILTLSQIFPE</sequence>
<organism evidence="1 2">
    <name type="scientific">Leptospira interrogans serovar Pomona</name>
    <dbReference type="NCBI Taxonomy" id="44276"/>
    <lineage>
        <taxon>Bacteria</taxon>
        <taxon>Pseudomonadati</taxon>
        <taxon>Spirochaetota</taxon>
        <taxon>Spirochaetia</taxon>
        <taxon>Leptospirales</taxon>
        <taxon>Leptospiraceae</taxon>
        <taxon>Leptospira</taxon>
    </lineage>
</organism>